<accession>A0AAV7JV70</accession>
<dbReference type="NCBIfam" id="NF003589">
    <property type="entry name" value="PRK05254.1-2"/>
    <property type="match status" value="1"/>
</dbReference>
<dbReference type="AlphaFoldDB" id="A0AAV7JV70"/>
<dbReference type="InterPro" id="IPR018085">
    <property type="entry name" value="Ura-DNA_Glyclase_AS"/>
</dbReference>
<keyword evidence="2" id="KW-0597">Phosphoprotein</keyword>
<dbReference type="Proteomes" id="UP001165289">
    <property type="component" value="Unassembled WGS sequence"/>
</dbReference>
<dbReference type="Pfam" id="PF03167">
    <property type="entry name" value="UDG"/>
    <property type="match status" value="1"/>
</dbReference>
<dbReference type="SMART" id="SM00987">
    <property type="entry name" value="UreE_C"/>
    <property type="match status" value="1"/>
</dbReference>
<sequence length="348" mass="38882">MSQSSKLTPVTPVQTRLSTFFITSPSSGGSSSCRKRPLSSDSISPSPPIRQQCSPLSKQLKMSQSSDVVLISSQPDHDLDPELPTTKQDSDTEVMSEEQLKQIQLRREEAAKKRQVSLFTYGMDSSWKSALKDDLSKPYFRELIEFVENERSRGSVYPPPQDVFSWSKHCHIQDVRVVVLGQDPYHGPSQAHGLCFSVNPGVQIPPSLLNIYKELKSDISEFEAPKHGNLVSWAEQGVLLLNACLTVRAREANSHKQKGWEKFTDAIVQWINKNLNGVVFLLWGKPAQEKGSAINGKKHYVLRCAHPSPLSADRGFFGCKHFSKTNTYLENNGKRAIIWNSLAGSSKQ</sequence>
<dbReference type="NCBIfam" id="NF003588">
    <property type="entry name" value="PRK05254.1-1"/>
    <property type="match status" value="1"/>
</dbReference>
<protein>
    <recommendedName>
        <fullName evidence="12 14">Uracil-DNA glycosylase</fullName>
        <shortName evidence="12">UDG</shortName>
        <ecNumber evidence="12 14">3.2.2.27</ecNumber>
    </recommendedName>
</protein>
<dbReference type="HAMAP" id="MF_00148">
    <property type="entry name" value="UDG"/>
    <property type="match status" value="1"/>
</dbReference>
<evidence type="ECO:0000256" key="10">
    <source>
        <dbReference type="ARBA" id="ARBA00052828"/>
    </source>
</evidence>
<keyword evidence="6 12" id="KW-0496">Mitochondrion</keyword>
<dbReference type="InterPro" id="IPR036895">
    <property type="entry name" value="Uracil-DNA_glycosylase-like_sf"/>
</dbReference>
<comment type="caution">
    <text evidence="17">The sequence shown here is derived from an EMBL/GenBank/DDBJ whole genome shotgun (WGS) entry which is preliminary data.</text>
</comment>
<comment type="catalytic activity">
    <reaction evidence="10">
        <text>a 2'-deoxyuridine in single-stranded DNA + H2O = a 2'-deoxyribose 5'-monophosphate in single-stranded DNA + uracil</text>
        <dbReference type="Rhea" id="RHEA:81459"/>
        <dbReference type="Rhea" id="RHEA-COMP:12847"/>
        <dbReference type="Rhea" id="RHEA-COMP:19684"/>
        <dbReference type="ChEBI" id="CHEBI:15377"/>
        <dbReference type="ChEBI" id="CHEBI:17568"/>
        <dbReference type="ChEBI" id="CHEBI:133902"/>
        <dbReference type="ChEBI" id="CHEBI:139095"/>
    </reaction>
    <physiologicalReaction direction="left-to-right" evidence="10">
        <dbReference type="Rhea" id="RHEA:81460"/>
    </physiologicalReaction>
</comment>
<evidence type="ECO:0000256" key="15">
    <source>
        <dbReference type="SAM" id="MobiDB-lite"/>
    </source>
</evidence>
<evidence type="ECO:0000256" key="3">
    <source>
        <dbReference type="ARBA" id="ARBA00022763"/>
    </source>
</evidence>
<feature type="active site" description="Proton acceptor" evidence="12 13">
    <location>
        <position position="183"/>
    </location>
</feature>
<evidence type="ECO:0000256" key="6">
    <source>
        <dbReference type="ARBA" id="ARBA00023128"/>
    </source>
</evidence>
<comment type="similarity">
    <text evidence="1 12 14">Belongs to the uracil-DNA glycosylase (UDG) superfamily. UNG family.</text>
</comment>
<keyword evidence="4 12" id="KW-0378">Hydrolase</keyword>
<dbReference type="InterPro" id="IPR005122">
    <property type="entry name" value="Uracil-DNA_glycosylase-like"/>
</dbReference>
<keyword evidence="18" id="KW-1185">Reference proteome</keyword>
<evidence type="ECO:0000313" key="18">
    <source>
        <dbReference type="Proteomes" id="UP001165289"/>
    </source>
</evidence>
<keyword evidence="5" id="KW-0007">Acetylation</keyword>
<feature type="compositionally biased region" description="Low complexity" evidence="15">
    <location>
        <begin position="39"/>
        <end position="55"/>
    </location>
</feature>
<feature type="compositionally biased region" description="Low complexity" evidence="15">
    <location>
        <begin position="20"/>
        <end position="32"/>
    </location>
</feature>
<evidence type="ECO:0000256" key="8">
    <source>
        <dbReference type="ARBA" id="ARBA00023242"/>
    </source>
</evidence>
<dbReference type="Gene3D" id="3.40.470.10">
    <property type="entry name" value="Uracil-DNA glycosylase-like domain"/>
    <property type="match status" value="1"/>
</dbReference>
<reference evidence="17 18" key="1">
    <citation type="journal article" date="2023" name="BMC Biol.">
        <title>The compact genome of the sponge Oopsacas minuta (Hexactinellida) is lacking key metazoan core genes.</title>
        <authorList>
            <person name="Santini S."/>
            <person name="Schenkelaars Q."/>
            <person name="Jourda C."/>
            <person name="Duchesne M."/>
            <person name="Belahbib H."/>
            <person name="Rocher C."/>
            <person name="Selva M."/>
            <person name="Riesgo A."/>
            <person name="Vervoort M."/>
            <person name="Leys S.P."/>
            <person name="Kodjabachian L."/>
            <person name="Le Bivic A."/>
            <person name="Borchiellini C."/>
            <person name="Claverie J.M."/>
            <person name="Renard E."/>
        </authorList>
    </citation>
    <scope>NUCLEOTIDE SEQUENCE [LARGE SCALE GENOMIC DNA]</scope>
    <source>
        <strain evidence="17">SPO-2</strain>
    </source>
</reference>
<dbReference type="SMART" id="SM00986">
    <property type="entry name" value="UDG"/>
    <property type="match status" value="1"/>
</dbReference>
<organism evidence="17 18">
    <name type="scientific">Oopsacas minuta</name>
    <dbReference type="NCBI Taxonomy" id="111878"/>
    <lineage>
        <taxon>Eukaryota</taxon>
        <taxon>Metazoa</taxon>
        <taxon>Porifera</taxon>
        <taxon>Hexactinellida</taxon>
        <taxon>Hexasterophora</taxon>
        <taxon>Lyssacinosida</taxon>
        <taxon>Leucopsacidae</taxon>
        <taxon>Oopsacas</taxon>
    </lineage>
</organism>
<dbReference type="EC" id="3.2.2.27" evidence="12 14"/>
<dbReference type="NCBIfam" id="TIGR00628">
    <property type="entry name" value="ung"/>
    <property type="match status" value="1"/>
</dbReference>
<comment type="catalytic activity">
    <reaction evidence="9">
        <text>a 2'-deoxyuridine in double-stranded DNA + H2O = a 2'-deoxyribose 5'-monophosphate in double-stranded DNA + uracil</text>
        <dbReference type="Rhea" id="RHEA:81455"/>
        <dbReference type="Rhea" id="RHEA-COMP:14231"/>
        <dbReference type="Rhea" id="RHEA-COMP:17071"/>
        <dbReference type="ChEBI" id="CHEBI:15377"/>
        <dbReference type="ChEBI" id="CHEBI:17568"/>
        <dbReference type="ChEBI" id="CHEBI:133902"/>
        <dbReference type="ChEBI" id="CHEBI:139095"/>
    </reaction>
    <physiologicalReaction direction="left-to-right" evidence="9">
        <dbReference type="Rhea" id="RHEA:81456"/>
    </physiologicalReaction>
</comment>
<keyword evidence="7 12" id="KW-0234">DNA repair</keyword>
<evidence type="ECO:0000256" key="5">
    <source>
        <dbReference type="ARBA" id="ARBA00022990"/>
    </source>
</evidence>
<dbReference type="PANTHER" id="PTHR11264:SF0">
    <property type="entry name" value="URACIL-DNA GLYCOSYLASE"/>
    <property type="match status" value="1"/>
</dbReference>
<evidence type="ECO:0000259" key="16">
    <source>
        <dbReference type="SMART" id="SM00986"/>
    </source>
</evidence>
<dbReference type="EMBL" id="JAKMXF010000297">
    <property type="protein sequence ID" value="KAI6652833.1"/>
    <property type="molecule type" value="Genomic_DNA"/>
</dbReference>
<comment type="catalytic activity">
    <reaction evidence="12 14">
        <text>Hydrolyzes single-stranded DNA or mismatched double-stranded DNA and polynucleotides, releasing free uracil.</text>
        <dbReference type="EC" id="3.2.2.27"/>
    </reaction>
</comment>
<evidence type="ECO:0000256" key="11">
    <source>
        <dbReference type="ARBA" id="ARBA00064140"/>
    </source>
</evidence>
<evidence type="ECO:0000256" key="7">
    <source>
        <dbReference type="ARBA" id="ARBA00023204"/>
    </source>
</evidence>
<comment type="function">
    <text evidence="12 14">Excises uracil residues from the DNA which can arise as a result of misincorporation of dUMP residues by DNA polymerase or due to deamination of cytosine.</text>
</comment>
<dbReference type="SUPFAM" id="SSF52141">
    <property type="entry name" value="Uracil-DNA glycosylase-like"/>
    <property type="match status" value="1"/>
</dbReference>
<dbReference type="CDD" id="cd10027">
    <property type="entry name" value="UDG-F1-like"/>
    <property type="match status" value="1"/>
</dbReference>
<feature type="region of interest" description="Disordered" evidence="15">
    <location>
        <begin position="20"/>
        <end position="58"/>
    </location>
</feature>
<dbReference type="GO" id="GO:0097510">
    <property type="term" value="P:base-excision repair, AP site formation via deaminated base removal"/>
    <property type="evidence" value="ECO:0007669"/>
    <property type="project" value="TreeGrafter"/>
</dbReference>
<dbReference type="InterPro" id="IPR002043">
    <property type="entry name" value="UDG_fam1"/>
</dbReference>
<feature type="region of interest" description="Disordered" evidence="15">
    <location>
        <begin position="73"/>
        <end position="94"/>
    </location>
</feature>
<keyword evidence="8 12" id="KW-0539">Nucleus</keyword>
<evidence type="ECO:0000256" key="12">
    <source>
        <dbReference type="HAMAP-Rule" id="MF_03166"/>
    </source>
</evidence>
<evidence type="ECO:0000256" key="2">
    <source>
        <dbReference type="ARBA" id="ARBA00022553"/>
    </source>
</evidence>
<proteinExistence type="inferred from homology"/>
<evidence type="ECO:0000256" key="4">
    <source>
        <dbReference type="ARBA" id="ARBA00022801"/>
    </source>
</evidence>
<dbReference type="PROSITE" id="PS00130">
    <property type="entry name" value="U_DNA_GLYCOSYLASE"/>
    <property type="match status" value="1"/>
</dbReference>
<evidence type="ECO:0000313" key="17">
    <source>
        <dbReference type="EMBL" id="KAI6652833.1"/>
    </source>
</evidence>
<comment type="subunit">
    <text evidence="11">Interacts with RPA2 subunit of the RPA trimer; this interaction mediates UNG2 recruitment to RPA-coated single-stranded DNA at stalled replication forks. Interacts with PCNA; this interaction mediates UNG2 recruitment to S-phase replication foci. Interacts (via N-terminus) with FAM72A.</text>
</comment>
<evidence type="ECO:0000256" key="13">
    <source>
        <dbReference type="PROSITE-ProRule" id="PRU10072"/>
    </source>
</evidence>
<dbReference type="FunFam" id="3.40.470.10:FF:000004">
    <property type="entry name" value="Uracil-DNA glycosylase"/>
    <property type="match status" value="1"/>
</dbReference>
<dbReference type="PROSITE" id="PS51257">
    <property type="entry name" value="PROKAR_LIPOPROTEIN"/>
    <property type="match status" value="1"/>
</dbReference>
<dbReference type="GO" id="GO:0004844">
    <property type="term" value="F:uracil DNA N-glycosylase activity"/>
    <property type="evidence" value="ECO:0007669"/>
    <property type="project" value="UniProtKB-UniRule"/>
</dbReference>
<comment type="subcellular location">
    <subcellularLocation>
        <location evidence="12">Mitochondrion</location>
    </subcellularLocation>
    <subcellularLocation>
        <location evidence="12">Nucleus</location>
    </subcellularLocation>
</comment>
<keyword evidence="3 12" id="KW-0227">DNA damage</keyword>
<feature type="domain" description="Uracil-DNA glycosylase-like" evidence="16">
    <location>
        <begin position="168"/>
        <end position="329"/>
    </location>
</feature>
<dbReference type="GO" id="GO:0005654">
    <property type="term" value="C:nucleoplasm"/>
    <property type="evidence" value="ECO:0007669"/>
    <property type="project" value="UniProtKB-ARBA"/>
</dbReference>
<dbReference type="PANTHER" id="PTHR11264">
    <property type="entry name" value="URACIL-DNA GLYCOSYLASE"/>
    <property type="match status" value="1"/>
</dbReference>
<dbReference type="NCBIfam" id="NF003592">
    <property type="entry name" value="PRK05254.1-5"/>
    <property type="match status" value="1"/>
</dbReference>
<evidence type="ECO:0000256" key="9">
    <source>
        <dbReference type="ARBA" id="ARBA00052069"/>
    </source>
</evidence>
<dbReference type="NCBIfam" id="NF003591">
    <property type="entry name" value="PRK05254.1-4"/>
    <property type="match status" value="1"/>
</dbReference>
<evidence type="ECO:0000256" key="14">
    <source>
        <dbReference type="RuleBase" id="RU003780"/>
    </source>
</evidence>
<name>A0AAV7JV70_9METZ</name>
<dbReference type="GO" id="GO:0005739">
    <property type="term" value="C:mitochondrion"/>
    <property type="evidence" value="ECO:0007669"/>
    <property type="project" value="UniProtKB-SubCell"/>
</dbReference>
<gene>
    <name evidence="17" type="ORF">LOD99_4219</name>
</gene>
<evidence type="ECO:0000256" key="1">
    <source>
        <dbReference type="ARBA" id="ARBA00008184"/>
    </source>
</evidence>